<feature type="domain" description="Dienelactone hydrolase" evidence="2">
    <location>
        <begin position="49"/>
        <end position="252"/>
    </location>
</feature>
<name>A0ABU5E9B5_9PROT</name>
<evidence type="ECO:0000313" key="4">
    <source>
        <dbReference type="Proteomes" id="UP001279642"/>
    </source>
</evidence>
<dbReference type="Gene3D" id="3.40.50.1820">
    <property type="entry name" value="alpha/beta hydrolase"/>
    <property type="match status" value="1"/>
</dbReference>
<dbReference type="EMBL" id="JAXCLW010000001">
    <property type="protein sequence ID" value="MDY0882441.1"/>
    <property type="molecule type" value="Genomic_DNA"/>
</dbReference>
<dbReference type="EC" id="3.1.-.-" evidence="3"/>
<dbReference type="PROSITE" id="PS51318">
    <property type="entry name" value="TAT"/>
    <property type="match status" value="1"/>
</dbReference>
<dbReference type="InterPro" id="IPR002925">
    <property type="entry name" value="Dienelactn_hydro"/>
</dbReference>
<evidence type="ECO:0000313" key="3">
    <source>
        <dbReference type="EMBL" id="MDY0882441.1"/>
    </source>
</evidence>
<protein>
    <submittedName>
        <fullName evidence="3">Dienelactone hydrolase family protein</fullName>
        <ecNumber evidence="3">3.1.-.-</ecNumber>
    </submittedName>
</protein>
<sequence>MNDLPRRHVMTGLAGLSLAALLADPVKVAAAAESLTTITTKTPSGRDISGALGVPAKTPAGAVVLVPEWWGLNDQIKSVAAELTKIGYLTLASDLYNGKVATDVATARQLKDAVQPEQATETLTTWIDYLRKRPESNGKLAMIGWCFGGGWSLRASLARPVEATVIYYGDVTPDESALQKLKGPVLGHFGNLDQSITPESVNTFEARLKKIGKKATIYRYNANHAFANPTGQNYEAAEARQAWDRTVAFLHETIGS</sequence>
<feature type="signal peptide" evidence="1">
    <location>
        <begin position="1"/>
        <end position="31"/>
    </location>
</feature>
<dbReference type="InterPro" id="IPR051049">
    <property type="entry name" value="Dienelactone_hydrolase-like"/>
</dbReference>
<accession>A0ABU5E9B5</accession>
<dbReference type="PANTHER" id="PTHR46623:SF6">
    <property type="entry name" value="ALPHA_BETA-HYDROLASES SUPERFAMILY PROTEIN"/>
    <property type="match status" value="1"/>
</dbReference>
<comment type="caution">
    <text evidence="3">The sequence shown here is derived from an EMBL/GenBank/DDBJ whole genome shotgun (WGS) entry which is preliminary data.</text>
</comment>
<dbReference type="GO" id="GO:0016787">
    <property type="term" value="F:hydrolase activity"/>
    <property type="evidence" value="ECO:0007669"/>
    <property type="project" value="UniProtKB-KW"/>
</dbReference>
<evidence type="ECO:0000256" key="1">
    <source>
        <dbReference type="SAM" id="SignalP"/>
    </source>
</evidence>
<proteinExistence type="predicted"/>
<gene>
    <name evidence="3" type="ORF">SMD27_06280</name>
</gene>
<dbReference type="RefSeq" id="WP_320507464.1">
    <property type="nucleotide sequence ID" value="NZ_JAXCLW010000001.1"/>
</dbReference>
<evidence type="ECO:0000259" key="2">
    <source>
        <dbReference type="Pfam" id="PF01738"/>
    </source>
</evidence>
<dbReference type="InterPro" id="IPR029058">
    <property type="entry name" value="AB_hydrolase_fold"/>
</dbReference>
<keyword evidence="1" id="KW-0732">Signal</keyword>
<reference evidence="3 4" key="1">
    <citation type="journal article" date="2016" name="Antonie Van Leeuwenhoek">
        <title>Dongia soli sp. nov., isolated from soil from Dokdo, Korea.</title>
        <authorList>
            <person name="Kim D.U."/>
            <person name="Lee H."/>
            <person name="Kim H."/>
            <person name="Kim S.G."/>
            <person name="Ka J.O."/>
        </authorList>
    </citation>
    <scope>NUCLEOTIDE SEQUENCE [LARGE SCALE GENOMIC DNA]</scope>
    <source>
        <strain evidence="3 4">D78</strain>
    </source>
</reference>
<dbReference type="PANTHER" id="PTHR46623">
    <property type="entry name" value="CARBOXYMETHYLENEBUTENOLIDASE-RELATED"/>
    <property type="match status" value="1"/>
</dbReference>
<organism evidence="3 4">
    <name type="scientific">Dongia soli</name>
    <dbReference type="NCBI Taxonomy" id="600628"/>
    <lineage>
        <taxon>Bacteria</taxon>
        <taxon>Pseudomonadati</taxon>
        <taxon>Pseudomonadota</taxon>
        <taxon>Alphaproteobacteria</taxon>
        <taxon>Rhodospirillales</taxon>
        <taxon>Dongiaceae</taxon>
        <taxon>Dongia</taxon>
    </lineage>
</organism>
<dbReference type="InterPro" id="IPR006311">
    <property type="entry name" value="TAT_signal"/>
</dbReference>
<dbReference type="Pfam" id="PF01738">
    <property type="entry name" value="DLH"/>
    <property type="match status" value="1"/>
</dbReference>
<keyword evidence="3" id="KW-0378">Hydrolase</keyword>
<dbReference type="SUPFAM" id="SSF53474">
    <property type="entry name" value="alpha/beta-Hydrolases"/>
    <property type="match status" value="1"/>
</dbReference>
<feature type="chain" id="PRO_5046197066" evidence="1">
    <location>
        <begin position="32"/>
        <end position="256"/>
    </location>
</feature>
<keyword evidence="4" id="KW-1185">Reference proteome</keyword>
<dbReference type="Proteomes" id="UP001279642">
    <property type="component" value="Unassembled WGS sequence"/>
</dbReference>